<comment type="caution">
    <text evidence="1">The sequence shown here is derived from an EMBL/GenBank/DDBJ whole genome shotgun (WGS) entry which is preliminary data.</text>
</comment>
<accession>A0A0F9FJQ4</accession>
<name>A0A0F9FJQ4_9ZZZZ</name>
<reference evidence="1" key="1">
    <citation type="journal article" date="2015" name="Nature">
        <title>Complex archaea that bridge the gap between prokaryotes and eukaryotes.</title>
        <authorList>
            <person name="Spang A."/>
            <person name="Saw J.H."/>
            <person name="Jorgensen S.L."/>
            <person name="Zaremba-Niedzwiedzka K."/>
            <person name="Martijn J."/>
            <person name="Lind A.E."/>
            <person name="van Eijk R."/>
            <person name="Schleper C."/>
            <person name="Guy L."/>
            <person name="Ettema T.J."/>
        </authorList>
    </citation>
    <scope>NUCLEOTIDE SEQUENCE</scope>
</reference>
<sequence length="44" mass="4986">MTTEERERTKERIQSLRSVVYKLTIAGCIVLKAKPGPAARARTR</sequence>
<evidence type="ECO:0000313" key="1">
    <source>
        <dbReference type="EMBL" id="KKL51272.1"/>
    </source>
</evidence>
<dbReference type="AlphaFoldDB" id="A0A0F9FJQ4"/>
<organism evidence="1">
    <name type="scientific">marine sediment metagenome</name>
    <dbReference type="NCBI Taxonomy" id="412755"/>
    <lineage>
        <taxon>unclassified sequences</taxon>
        <taxon>metagenomes</taxon>
        <taxon>ecological metagenomes</taxon>
    </lineage>
</organism>
<protein>
    <submittedName>
        <fullName evidence="1">Uncharacterized protein</fullName>
    </submittedName>
</protein>
<feature type="non-terminal residue" evidence="1">
    <location>
        <position position="44"/>
    </location>
</feature>
<dbReference type="EMBL" id="LAZR01032307">
    <property type="protein sequence ID" value="KKL51272.1"/>
    <property type="molecule type" value="Genomic_DNA"/>
</dbReference>
<proteinExistence type="predicted"/>
<gene>
    <name evidence="1" type="ORF">LCGC14_2297120</name>
</gene>